<dbReference type="PANTHER" id="PTHR22909:SF23">
    <property type="entry name" value="GOLGI INTEGRAL MEMBRANE PROTEIN 4-LIKE"/>
    <property type="match status" value="1"/>
</dbReference>
<feature type="region of interest" description="Disordered" evidence="2">
    <location>
        <begin position="360"/>
        <end position="398"/>
    </location>
</feature>
<dbReference type="AlphaFoldDB" id="A0A8C6K0Y6"/>
<feature type="coiled-coil region" evidence="1">
    <location>
        <begin position="33"/>
        <end position="88"/>
    </location>
</feature>
<evidence type="ECO:0000256" key="3">
    <source>
        <dbReference type="SAM" id="Phobius"/>
    </source>
</evidence>
<accession>A0A8V5HCI5</accession>
<evidence type="ECO:0000313" key="4">
    <source>
        <dbReference type="Ensembl" id="ENSMUNP00000020641.2"/>
    </source>
</evidence>
<dbReference type="RefSeq" id="XP_012983113.2">
    <property type="nucleotide sequence ID" value="XM_013127659.3"/>
</dbReference>
<reference evidence="4" key="2">
    <citation type="submission" date="2025-08" db="UniProtKB">
        <authorList>
            <consortium name="Ensembl"/>
        </authorList>
    </citation>
    <scope>IDENTIFICATION</scope>
</reference>
<dbReference type="PANTHER" id="PTHR22909">
    <property type="entry name" value="GOLGI INTEGRAL MEMBRANE PROTEIN 4"/>
    <property type="match status" value="1"/>
</dbReference>
<organism evidence="4 5">
    <name type="scientific">Melopsittacus undulatus</name>
    <name type="common">Budgerigar</name>
    <name type="synonym">Psittacus undulatus</name>
    <dbReference type="NCBI Taxonomy" id="13146"/>
    <lineage>
        <taxon>Eukaryota</taxon>
        <taxon>Metazoa</taxon>
        <taxon>Chordata</taxon>
        <taxon>Craniata</taxon>
        <taxon>Vertebrata</taxon>
        <taxon>Euteleostomi</taxon>
        <taxon>Archelosauria</taxon>
        <taxon>Archosauria</taxon>
        <taxon>Dinosauria</taxon>
        <taxon>Saurischia</taxon>
        <taxon>Theropoda</taxon>
        <taxon>Coelurosauria</taxon>
        <taxon>Aves</taxon>
        <taxon>Neognathae</taxon>
        <taxon>Neoaves</taxon>
        <taxon>Telluraves</taxon>
        <taxon>Australaves</taxon>
        <taxon>Psittaciformes</taxon>
        <taxon>Psittaculidae</taxon>
        <taxon>Melopsittacus</taxon>
    </lineage>
</organism>
<name>A0A8C6K0Y6_MELUD</name>
<evidence type="ECO:0000256" key="2">
    <source>
        <dbReference type="SAM" id="MobiDB-lite"/>
    </source>
</evidence>
<dbReference type="Proteomes" id="UP000694405">
    <property type="component" value="Chromosome 12"/>
</dbReference>
<keyword evidence="1" id="KW-0175">Coiled coil</keyword>
<accession>A0A8C6K0Y6</accession>
<evidence type="ECO:0000313" key="5">
    <source>
        <dbReference type="Proteomes" id="UP000694405"/>
    </source>
</evidence>
<feature type="region of interest" description="Disordered" evidence="2">
    <location>
        <begin position="424"/>
        <end position="607"/>
    </location>
</feature>
<feature type="compositionally biased region" description="Basic and acidic residues" evidence="2">
    <location>
        <begin position="588"/>
        <end position="607"/>
    </location>
</feature>
<proteinExistence type="predicted"/>
<feature type="compositionally biased region" description="Basic and acidic residues" evidence="2">
    <location>
        <begin position="517"/>
        <end position="558"/>
    </location>
</feature>
<feature type="compositionally biased region" description="Basic and acidic residues" evidence="2">
    <location>
        <begin position="473"/>
        <end position="484"/>
    </location>
</feature>
<feature type="compositionally biased region" description="Basic and acidic residues" evidence="2">
    <location>
        <begin position="443"/>
        <end position="462"/>
    </location>
</feature>
<reference evidence="4" key="3">
    <citation type="submission" date="2025-09" db="UniProtKB">
        <authorList>
            <consortium name="Ensembl"/>
        </authorList>
    </citation>
    <scope>IDENTIFICATION</scope>
</reference>
<feature type="region of interest" description="Disordered" evidence="2">
    <location>
        <begin position="258"/>
        <end position="323"/>
    </location>
</feature>
<dbReference type="Ensembl" id="ENSMUNT00000023633.2">
    <property type="protein sequence ID" value="ENSMUNP00000020641.2"/>
    <property type="gene ID" value="ENSMUNG00000015696.2"/>
</dbReference>
<keyword evidence="3" id="KW-1133">Transmembrane helix</keyword>
<feature type="compositionally biased region" description="Acidic residues" evidence="2">
    <location>
        <begin position="559"/>
        <end position="571"/>
    </location>
</feature>
<keyword evidence="3" id="KW-0812">Transmembrane</keyword>
<dbReference type="InterPro" id="IPR042336">
    <property type="entry name" value="GOLIM4"/>
</dbReference>
<feature type="compositionally biased region" description="Low complexity" evidence="2">
    <location>
        <begin position="491"/>
        <end position="507"/>
    </location>
</feature>
<gene>
    <name evidence="4" type="primary">LOC101879464</name>
</gene>
<dbReference type="GO" id="GO:0000139">
    <property type="term" value="C:Golgi membrane"/>
    <property type="evidence" value="ECO:0007669"/>
    <property type="project" value="InterPro"/>
</dbReference>
<evidence type="ECO:0000256" key="1">
    <source>
        <dbReference type="SAM" id="Coils"/>
    </source>
</evidence>
<sequence length="607" mass="68852">MGTGMCSRRQKGLLQTGFCLVTVACLGSGVFIYSHLQQKVQNAEALAQKYKQQQEALSAQLQVVYEHRSRLERSLQKERGEHKKTKEDFLVYKLEAQEALNKEKQDSMNRYGALSSQHKILKNQHEDVKKQLLDLQLQHNSLKLEHRKTLETHSQKYAQLQQEKDSEVANLQDTVFKLREESKLLRKAHQEVHSQLLNAQAQMEEFRQLKEALQKMPSFKGGGAGKGQQQFQVLKEQPMVPANSQLQLARQKAFPVNQENRPFGNPLASQVSGVQKQADGPLLQGQNSYSNDGPRPQANVLFTHPHPAPRQDANSLPDALPAWPARHGDGHVVRFTRTMNSLPNGNPDLKMVMRIHVQSNEESQAPGLSPSDLKQPSAAEKPQASDNHHPPGSKQVQMQSWKDIVNKVNAQVDEQQVHSYPKSLHFEPKPRQEMQKGSSQVPEQKRGEEHHTADEEGQKERADDEELEMDAGVIEREENLHSQKEAVVQEPMMPDDAADPAQDPNNQGEDEFEEAELERPDFEEKVGGLEKFKEPSMKEESKEKPPKDAGRPAKPREDPMDDYQEDQEQEIEDHGGEVDDNDDLELVQDQKDRANIQGADGKKDDYY</sequence>
<feature type="compositionally biased region" description="Basic and acidic residues" evidence="2">
    <location>
        <begin position="424"/>
        <end position="434"/>
    </location>
</feature>
<reference evidence="4" key="1">
    <citation type="submission" date="2020-03" db="EMBL/GenBank/DDBJ databases">
        <title>Melopsittacus undulatus (budgerigar) genome, bMelUnd1, maternal haplotype with Z.</title>
        <authorList>
            <person name="Gedman G."/>
            <person name="Mountcastle J."/>
            <person name="Haase B."/>
            <person name="Formenti G."/>
            <person name="Wright T."/>
            <person name="Apodaca J."/>
            <person name="Pelan S."/>
            <person name="Chow W."/>
            <person name="Rhie A."/>
            <person name="Howe K."/>
            <person name="Fedrigo O."/>
            <person name="Jarvis E.D."/>
        </authorList>
    </citation>
    <scope>NUCLEOTIDE SEQUENCE [LARGE SCALE GENOMIC DNA]</scope>
</reference>
<dbReference type="OrthoDB" id="6288648at2759"/>
<keyword evidence="5" id="KW-1185">Reference proteome</keyword>
<protein>
    <submittedName>
        <fullName evidence="4">Uncharacterized protein</fullName>
    </submittedName>
</protein>
<feature type="transmembrane region" description="Helical" evidence="3">
    <location>
        <begin position="12"/>
        <end position="33"/>
    </location>
</feature>
<keyword evidence="3" id="KW-0472">Membrane</keyword>
<dbReference type="GeneID" id="101879464"/>
<feature type="coiled-coil region" evidence="1">
    <location>
        <begin position="118"/>
        <end position="170"/>
    </location>
</feature>